<sequence length="589" mass="63245">MRSGMLRAGRPGLGAIGAGAALVMVAGGTTACGVGAGAGDPGFQDCATDPVACNSGERADGGEITWGIDGSWTGWNPNLSAEYTVYTLQVTAPYWPAVGQFDQNAEFVVNDAIFAGEPELVNESPMQVEYTLNPDANWGDGTGIGLDDFIYTWYARSGDGDLCKDCTPAAATAAEVVSIEEGATADKIVITYSDRYASSEWKYEPVLSNPAHIADEQGLDWKHDPADMAAAETYFSQTVPTWSAGPFEIQDAVTGEYAIFTPNDDWAGSTEVTLDKLTLKSFDSVESIITEMRQGTVDGASPGSISAENVAQLAGEGEIDFNVDRGPLWHHIDINVGNEFLSDPALRTAVFQAIDVEEIIARTYANVQSDAARKLNHLYRNDSPNFEDHLTATGQGAGDMELARDTLDAAGYTWDGEGRLLDPEGEAVAFDYRYADGSADRQTMADLVAFNLADIGIEVELRPFPAAELGPTLDESNFDMIAFGWTSQPVIVNSARQFWASDAPTNYGRLDDPALDALIDSLALEPDPEKAAEIGNEIARQVVQDAYQLPLVNTPVAIMASPELVNVRDNWASQQRALYNVAEWGLRAA</sequence>
<dbReference type="GO" id="GO:1904680">
    <property type="term" value="F:peptide transmembrane transporter activity"/>
    <property type="evidence" value="ECO:0007669"/>
    <property type="project" value="TreeGrafter"/>
</dbReference>
<comment type="caution">
    <text evidence="2">The sequence shown here is derived from an EMBL/GenBank/DDBJ whole genome shotgun (WGS) entry which is preliminary data.</text>
</comment>
<dbReference type="InterPro" id="IPR000914">
    <property type="entry name" value="SBP_5_dom"/>
</dbReference>
<reference evidence="2 3" key="1">
    <citation type="submission" date="2019-10" db="EMBL/GenBank/DDBJ databases">
        <title>Glycomyces albidus sp. nov., a novel actinomycete isolated from rhizosphere soil of wheat (Triticum aestivum L.).</title>
        <authorList>
            <person name="Qian L."/>
        </authorList>
    </citation>
    <scope>NUCLEOTIDE SEQUENCE [LARGE SCALE GENOMIC DNA]</scope>
    <source>
        <strain evidence="2 3">NEAU-7082</strain>
    </source>
</reference>
<proteinExistence type="predicted"/>
<dbReference type="GO" id="GO:0015833">
    <property type="term" value="P:peptide transport"/>
    <property type="evidence" value="ECO:0007669"/>
    <property type="project" value="TreeGrafter"/>
</dbReference>
<dbReference type="AlphaFoldDB" id="A0A6L5G682"/>
<keyword evidence="3" id="KW-1185">Reference proteome</keyword>
<dbReference type="PANTHER" id="PTHR30290:SF65">
    <property type="entry name" value="MONOACYL PHOSPHATIDYLINOSITOL TETRAMANNOSIDE-BINDING PROTEIN LPQW-RELATED"/>
    <property type="match status" value="1"/>
</dbReference>
<dbReference type="PANTHER" id="PTHR30290">
    <property type="entry name" value="PERIPLASMIC BINDING COMPONENT OF ABC TRANSPORTER"/>
    <property type="match status" value="1"/>
</dbReference>
<dbReference type="SUPFAM" id="SSF53850">
    <property type="entry name" value="Periplasmic binding protein-like II"/>
    <property type="match status" value="1"/>
</dbReference>
<accession>A0A6L5G682</accession>
<name>A0A6L5G682_9ACTN</name>
<protein>
    <recommendedName>
        <fullName evidence="1">Solute-binding protein family 5 domain-containing protein</fullName>
    </recommendedName>
</protein>
<dbReference type="Pfam" id="PF00496">
    <property type="entry name" value="SBP_bac_5"/>
    <property type="match status" value="1"/>
</dbReference>
<dbReference type="CDD" id="cd08501">
    <property type="entry name" value="PBP2_Lpqw"/>
    <property type="match status" value="1"/>
</dbReference>
<organism evidence="2 3">
    <name type="scientific">Glycomyces albidus</name>
    <dbReference type="NCBI Taxonomy" id="2656774"/>
    <lineage>
        <taxon>Bacteria</taxon>
        <taxon>Bacillati</taxon>
        <taxon>Actinomycetota</taxon>
        <taxon>Actinomycetes</taxon>
        <taxon>Glycomycetales</taxon>
        <taxon>Glycomycetaceae</taxon>
        <taxon>Glycomyces</taxon>
    </lineage>
</organism>
<evidence type="ECO:0000313" key="3">
    <source>
        <dbReference type="Proteomes" id="UP000477750"/>
    </source>
</evidence>
<evidence type="ECO:0000313" key="2">
    <source>
        <dbReference type="EMBL" id="MQM25155.1"/>
    </source>
</evidence>
<dbReference type="PROSITE" id="PS51257">
    <property type="entry name" value="PROKAR_LIPOPROTEIN"/>
    <property type="match status" value="1"/>
</dbReference>
<evidence type="ECO:0000259" key="1">
    <source>
        <dbReference type="Pfam" id="PF00496"/>
    </source>
</evidence>
<dbReference type="Gene3D" id="3.40.190.10">
    <property type="entry name" value="Periplasmic binding protein-like II"/>
    <property type="match status" value="1"/>
</dbReference>
<dbReference type="Gene3D" id="3.10.105.10">
    <property type="entry name" value="Dipeptide-binding Protein, Domain 3"/>
    <property type="match status" value="1"/>
</dbReference>
<gene>
    <name evidence="2" type="ORF">GFD30_06130</name>
</gene>
<dbReference type="EMBL" id="WIAO01000005">
    <property type="protein sequence ID" value="MQM25155.1"/>
    <property type="molecule type" value="Genomic_DNA"/>
</dbReference>
<feature type="domain" description="Solute-binding protein family 5" evidence="1">
    <location>
        <begin position="122"/>
        <end position="490"/>
    </location>
</feature>
<dbReference type="Proteomes" id="UP000477750">
    <property type="component" value="Unassembled WGS sequence"/>
</dbReference>
<dbReference type="InterPro" id="IPR039424">
    <property type="entry name" value="SBP_5"/>
</dbReference>